<dbReference type="AlphaFoldDB" id="A0A812U581"/>
<gene>
    <name evidence="2" type="ORF">SPIL2461_LOCUS14867</name>
</gene>
<comment type="caution">
    <text evidence="2">The sequence shown here is derived from an EMBL/GenBank/DDBJ whole genome shotgun (WGS) entry which is preliminary data.</text>
</comment>
<evidence type="ECO:0000256" key="1">
    <source>
        <dbReference type="SAM" id="SignalP"/>
    </source>
</evidence>
<dbReference type="InterPro" id="IPR029058">
    <property type="entry name" value="AB_hydrolase_fold"/>
</dbReference>
<evidence type="ECO:0000313" key="3">
    <source>
        <dbReference type="Proteomes" id="UP000649617"/>
    </source>
</evidence>
<organism evidence="2 3">
    <name type="scientific">Symbiodinium pilosum</name>
    <name type="common">Dinoflagellate</name>
    <dbReference type="NCBI Taxonomy" id="2952"/>
    <lineage>
        <taxon>Eukaryota</taxon>
        <taxon>Sar</taxon>
        <taxon>Alveolata</taxon>
        <taxon>Dinophyceae</taxon>
        <taxon>Suessiales</taxon>
        <taxon>Symbiodiniaceae</taxon>
        <taxon>Symbiodinium</taxon>
    </lineage>
</organism>
<name>A0A812U581_SYMPI</name>
<dbReference type="Proteomes" id="UP000649617">
    <property type="component" value="Unassembled WGS sequence"/>
</dbReference>
<protein>
    <recommendedName>
        <fullName evidence="4">Feruloyl esterase</fullName>
    </recommendedName>
</protein>
<sequence>MASSGLGSCWLLATILGTSMLAEASPAGAVTEVFNRTKPSGGLFMVFEFSLSFNAHVLYRRRFGVDLPASFSSCGSSGCPILVDFPGSGGSIFSQRGWTQWYDYQDEVEETFVLVTMEGSPDAVVPDDMILPCTPEETPQECADTSKAGDGFTSWNVLGWGTPTELETGPNSSLLSACFPEAVKPWNAYQCFGTHLLNDVHACHKVTEEHQKEWASYTQIPGNCISASGANDWDYVRTVLQAVTQGAVCNATVPGGWCGDRSRIYFTGQSMGGMSALQFATPDPSSRYFLGSLGPAAIAACSPGGSRNNDLELQGQVPTLLIQGSQDLVAVPVPWAGHDRNLVRIANMKVFQAMVTNDTLVQLARQSLPGDFQNLSPDDLLILADVRQGGALLAEYLPDLADIAGFPDRKGRMTGISAGAYMWEPLQTTLQRVVQTDVQMSQLRYWNPPDPSGQAASIQLQCADATAHVRVCVFQGGHTYPFLTPDGFEHNASKAKAFHDLLWVDWFRNGTLQRPGALQSPIDLPDAGALWRTGLTMLGGNLLI</sequence>
<evidence type="ECO:0008006" key="4">
    <source>
        <dbReference type="Google" id="ProtNLM"/>
    </source>
</evidence>
<keyword evidence="1" id="KW-0732">Signal</keyword>
<accession>A0A812U581</accession>
<feature type="signal peptide" evidence="1">
    <location>
        <begin position="1"/>
        <end position="24"/>
    </location>
</feature>
<dbReference type="SUPFAM" id="SSF53474">
    <property type="entry name" value="alpha/beta-Hydrolases"/>
    <property type="match status" value="1"/>
</dbReference>
<proteinExistence type="predicted"/>
<feature type="chain" id="PRO_5032997883" description="Feruloyl esterase" evidence="1">
    <location>
        <begin position="25"/>
        <end position="544"/>
    </location>
</feature>
<dbReference type="EMBL" id="CAJNIZ010035147">
    <property type="protein sequence ID" value="CAE7557743.1"/>
    <property type="molecule type" value="Genomic_DNA"/>
</dbReference>
<dbReference type="OrthoDB" id="406301at2759"/>
<dbReference type="Gene3D" id="3.40.50.1820">
    <property type="entry name" value="alpha/beta hydrolase"/>
    <property type="match status" value="1"/>
</dbReference>
<reference evidence="2" key="1">
    <citation type="submission" date="2021-02" db="EMBL/GenBank/DDBJ databases">
        <authorList>
            <person name="Dougan E. K."/>
            <person name="Rhodes N."/>
            <person name="Thang M."/>
            <person name="Chan C."/>
        </authorList>
    </citation>
    <scope>NUCLEOTIDE SEQUENCE</scope>
</reference>
<keyword evidence="3" id="KW-1185">Reference proteome</keyword>
<evidence type="ECO:0000313" key="2">
    <source>
        <dbReference type="EMBL" id="CAE7557743.1"/>
    </source>
</evidence>